<proteinExistence type="predicted"/>
<dbReference type="EMBL" id="CP042806">
    <property type="protein sequence ID" value="QEE27969.1"/>
    <property type="molecule type" value="Genomic_DNA"/>
</dbReference>
<dbReference type="KEGG" id="talb:FTW19_08150"/>
<evidence type="ECO:0000256" key="1">
    <source>
        <dbReference type="SAM" id="Phobius"/>
    </source>
</evidence>
<keyword evidence="1" id="KW-1133">Transmembrane helix</keyword>
<sequence>MRPSVENGAREALENRQAKLLYLLPIVAAPLLMFAAAFVIIPSKWFALRAGNTYMANLGYGAKLNGRDCQVLVYGDSTAMVGADPKVIAKKSGLTACNIAEFGGVTLVSGTEPVDKFLSQNPRPKYIVFLYAPEGLSRPFAWEHVGFFEAITYRVREEHTLGTAWTLATHPGPTLGWAEQGLRMALTRVKSKPISDEKARVRERDLGQLKVVNIPDLQSCSMPTRLYEPDPTWIAGLRSKYSGNGTTVVVDATPVMNCDQGIPFYQAHLAGLVDDLPLPQYPVTDYADEHGQRMHMNAKGAAKVSAMIGEQIRAMQGGR</sequence>
<reference evidence="2 3" key="1">
    <citation type="submission" date="2019-08" db="EMBL/GenBank/DDBJ databases">
        <title>Complete genome sequence of Terriglobus albidus strain ORNL.</title>
        <authorList>
            <person name="Podar M."/>
        </authorList>
    </citation>
    <scope>NUCLEOTIDE SEQUENCE [LARGE SCALE GENOMIC DNA]</scope>
    <source>
        <strain evidence="2 3">ORNL</strain>
    </source>
</reference>
<evidence type="ECO:0000313" key="3">
    <source>
        <dbReference type="Proteomes" id="UP000321820"/>
    </source>
</evidence>
<dbReference type="RefSeq" id="WP_147647159.1">
    <property type="nucleotide sequence ID" value="NZ_CP042806.1"/>
</dbReference>
<feature type="transmembrane region" description="Helical" evidence="1">
    <location>
        <begin position="20"/>
        <end position="41"/>
    </location>
</feature>
<dbReference type="Proteomes" id="UP000321820">
    <property type="component" value="Chromosome"/>
</dbReference>
<organism evidence="2 3">
    <name type="scientific">Terriglobus albidus</name>
    <dbReference type="NCBI Taxonomy" id="1592106"/>
    <lineage>
        <taxon>Bacteria</taxon>
        <taxon>Pseudomonadati</taxon>
        <taxon>Acidobacteriota</taxon>
        <taxon>Terriglobia</taxon>
        <taxon>Terriglobales</taxon>
        <taxon>Acidobacteriaceae</taxon>
        <taxon>Terriglobus</taxon>
    </lineage>
</organism>
<dbReference type="AlphaFoldDB" id="A0A5B9E881"/>
<protein>
    <recommendedName>
        <fullName evidence="4">SGNH/GDSL hydrolase family protein</fullName>
    </recommendedName>
</protein>
<accession>A0A5B9E881</accession>
<name>A0A5B9E881_9BACT</name>
<dbReference type="OrthoDB" id="115251at2"/>
<evidence type="ECO:0008006" key="4">
    <source>
        <dbReference type="Google" id="ProtNLM"/>
    </source>
</evidence>
<keyword evidence="1" id="KW-0472">Membrane</keyword>
<keyword evidence="3" id="KW-1185">Reference proteome</keyword>
<gene>
    <name evidence="2" type="ORF">FTW19_08150</name>
</gene>
<evidence type="ECO:0000313" key="2">
    <source>
        <dbReference type="EMBL" id="QEE27969.1"/>
    </source>
</evidence>
<keyword evidence="1" id="KW-0812">Transmembrane</keyword>